<feature type="binding site" evidence="5">
    <location>
        <position position="5"/>
    </location>
    <ligand>
        <name>Mg(2+)</name>
        <dbReference type="ChEBI" id="CHEBI:18420"/>
    </ligand>
</feature>
<evidence type="ECO:0000256" key="2">
    <source>
        <dbReference type="ARBA" id="ARBA00022722"/>
    </source>
</evidence>
<gene>
    <name evidence="5" type="primary">vapC</name>
    <name evidence="8" type="ORF">FE263_13100</name>
</gene>
<organism evidence="8 9">
    <name type="scientific">Lichenicoccus roseus</name>
    <dbReference type="NCBI Taxonomy" id="2683649"/>
    <lineage>
        <taxon>Bacteria</taxon>
        <taxon>Pseudomonadati</taxon>
        <taxon>Pseudomonadota</taxon>
        <taxon>Alphaproteobacteria</taxon>
        <taxon>Acetobacterales</taxon>
        <taxon>Acetobacteraceae</taxon>
        <taxon>Lichenicoccus</taxon>
    </lineage>
</organism>
<comment type="caution">
    <text evidence="8">The sequence shown here is derived from an EMBL/GenBank/DDBJ whole genome shotgun (WGS) entry which is preliminary data.</text>
</comment>
<dbReference type="HAMAP" id="MF_00265">
    <property type="entry name" value="VapC_Nob1"/>
    <property type="match status" value="1"/>
</dbReference>
<dbReference type="EMBL" id="VCDI01000004">
    <property type="protein sequence ID" value="TLU72059.1"/>
    <property type="molecule type" value="Genomic_DNA"/>
</dbReference>
<proteinExistence type="inferred from homology"/>
<comment type="cofactor">
    <cofactor evidence="5">
        <name>Mg(2+)</name>
        <dbReference type="ChEBI" id="CHEBI:18420"/>
    </cofactor>
</comment>
<dbReference type="GO" id="GO:0004540">
    <property type="term" value="F:RNA nuclease activity"/>
    <property type="evidence" value="ECO:0007669"/>
    <property type="project" value="InterPro"/>
</dbReference>
<dbReference type="InterPro" id="IPR022907">
    <property type="entry name" value="VapC_family"/>
</dbReference>
<feature type="region of interest" description="Disordered" evidence="6">
    <location>
        <begin position="115"/>
        <end position="141"/>
    </location>
</feature>
<evidence type="ECO:0000256" key="1">
    <source>
        <dbReference type="ARBA" id="ARBA00022649"/>
    </source>
</evidence>
<comment type="function">
    <text evidence="5">Toxic component of a toxin-antitoxin (TA) system. An RNase.</text>
</comment>
<dbReference type="GO" id="GO:0000287">
    <property type="term" value="F:magnesium ion binding"/>
    <property type="evidence" value="ECO:0007669"/>
    <property type="project" value="UniProtKB-UniRule"/>
</dbReference>
<reference evidence="8 9" key="1">
    <citation type="submission" date="2019-05" db="EMBL/GenBank/DDBJ databases">
        <authorList>
            <person name="Pankratov T."/>
            <person name="Grouzdev D."/>
        </authorList>
    </citation>
    <scope>NUCLEOTIDE SEQUENCE [LARGE SCALE GENOMIC DNA]</scope>
    <source>
        <strain evidence="8 9">KEBCLARHB70R</strain>
    </source>
</reference>
<evidence type="ECO:0000256" key="3">
    <source>
        <dbReference type="ARBA" id="ARBA00022723"/>
    </source>
</evidence>
<evidence type="ECO:0000313" key="8">
    <source>
        <dbReference type="EMBL" id="TLU72059.1"/>
    </source>
</evidence>
<protein>
    <recommendedName>
        <fullName evidence="5">Ribonuclease VapC</fullName>
        <shortName evidence="5">RNase VapC</shortName>
        <ecNumber evidence="5">3.1.-.-</ecNumber>
    </recommendedName>
    <alternativeName>
        <fullName evidence="5">Toxin VapC</fullName>
    </alternativeName>
</protein>
<dbReference type="GO" id="GO:0090729">
    <property type="term" value="F:toxin activity"/>
    <property type="evidence" value="ECO:0007669"/>
    <property type="project" value="UniProtKB-KW"/>
</dbReference>
<sequence length="141" mass="15132">MSYLDTSVIVASSSSEASTQRIQAWLGEQDPALLMTSDWTVPEMSSALAIRSRDRRITLEQRAATLALFDRLTAESLTILPISGSHFPRAARFVDQHTPGLRAGDALHLATASDHGAAVQTPDKRLAEAGPLVGVPTRQLA</sequence>
<evidence type="ECO:0000259" key="7">
    <source>
        <dbReference type="Pfam" id="PF01850"/>
    </source>
</evidence>
<dbReference type="AlphaFoldDB" id="A0A5R9J504"/>
<accession>A0A5R9J504</accession>
<keyword evidence="2 5" id="KW-0540">Nuclease</keyword>
<comment type="similarity">
    <text evidence="5">Belongs to the PINc/VapC protein family.</text>
</comment>
<dbReference type="InterPro" id="IPR029060">
    <property type="entry name" value="PIN-like_dom_sf"/>
</dbReference>
<keyword evidence="1 5" id="KW-1277">Toxin-antitoxin system</keyword>
<evidence type="ECO:0000313" key="9">
    <source>
        <dbReference type="Proteomes" id="UP000305654"/>
    </source>
</evidence>
<keyword evidence="4 5" id="KW-0378">Hydrolase</keyword>
<evidence type="ECO:0000256" key="4">
    <source>
        <dbReference type="ARBA" id="ARBA00022801"/>
    </source>
</evidence>
<keyword evidence="5" id="KW-0800">Toxin</keyword>
<keyword evidence="9" id="KW-1185">Reference proteome</keyword>
<dbReference type="Proteomes" id="UP000305654">
    <property type="component" value="Unassembled WGS sequence"/>
</dbReference>
<evidence type="ECO:0000256" key="6">
    <source>
        <dbReference type="SAM" id="MobiDB-lite"/>
    </source>
</evidence>
<name>A0A5R9J504_9PROT</name>
<dbReference type="Pfam" id="PF01850">
    <property type="entry name" value="PIN"/>
    <property type="match status" value="1"/>
</dbReference>
<dbReference type="EC" id="3.1.-.-" evidence="5"/>
<dbReference type="InterPro" id="IPR002716">
    <property type="entry name" value="PIN_dom"/>
</dbReference>
<evidence type="ECO:0000256" key="5">
    <source>
        <dbReference type="HAMAP-Rule" id="MF_00265"/>
    </source>
</evidence>
<keyword evidence="5" id="KW-0460">Magnesium</keyword>
<keyword evidence="3 5" id="KW-0479">Metal-binding</keyword>
<feature type="domain" description="PIN" evidence="7">
    <location>
        <begin position="3"/>
        <end position="129"/>
    </location>
</feature>
<dbReference type="CDD" id="cd09874">
    <property type="entry name" value="PIN_MT3492-like"/>
    <property type="match status" value="1"/>
</dbReference>
<feature type="binding site" evidence="5">
    <location>
        <position position="105"/>
    </location>
    <ligand>
        <name>Mg(2+)</name>
        <dbReference type="ChEBI" id="CHEBI:18420"/>
    </ligand>
</feature>
<dbReference type="OrthoDB" id="7204339at2"/>
<dbReference type="GO" id="GO:0016787">
    <property type="term" value="F:hydrolase activity"/>
    <property type="evidence" value="ECO:0007669"/>
    <property type="project" value="UniProtKB-KW"/>
</dbReference>
<dbReference type="RefSeq" id="WP_138326466.1">
    <property type="nucleotide sequence ID" value="NZ_VCDI01000004.1"/>
</dbReference>
<dbReference type="Gene3D" id="3.40.50.1010">
    <property type="entry name" value="5'-nuclease"/>
    <property type="match status" value="1"/>
</dbReference>
<dbReference type="SUPFAM" id="SSF88723">
    <property type="entry name" value="PIN domain-like"/>
    <property type="match status" value="1"/>
</dbReference>